<dbReference type="STRING" id="13333.U5CZK1"/>
<evidence type="ECO:0000256" key="2">
    <source>
        <dbReference type="ARBA" id="ARBA00010120"/>
    </source>
</evidence>
<evidence type="ECO:0000313" key="12">
    <source>
        <dbReference type="EMBL" id="ERN15584.1"/>
    </source>
</evidence>
<evidence type="ECO:0000256" key="4">
    <source>
        <dbReference type="ARBA" id="ARBA00022692"/>
    </source>
</evidence>
<proteinExistence type="inferred from homology"/>
<evidence type="ECO:0000256" key="11">
    <source>
        <dbReference type="RuleBase" id="RU000634"/>
    </source>
</evidence>
<sequence>MKSCSGISLKTQELYVIVFATRYLDIFTNYISLYNTIMKLVFLGTSIGIVWYMRYHKVVKQTYNKDQDTFRHYFLVPPCFLLALLIHRAFTVTEVLWTFSLYLEAVAILPQLVLLQRSRNIDNLTGNYVFFLGYVLF</sequence>
<organism evidence="12 13">
    <name type="scientific">Amborella trichopoda</name>
    <dbReference type="NCBI Taxonomy" id="13333"/>
    <lineage>
        <taxon>Eukaryota</taxon>
        <taxon>Viridiplantae</taxon>
        <taxon>Streptophyta</taxon>
        <taxon>Embryophyta</taxon>
        <taxon>Tracheophyta</taxon>
        <taxon>Spermatophyta</taxon>
        <taxon>Magnoliopsida</taxon>
        <taxon>Amborellales</taxon>
        <taxon>Amborellaceae</taxon>
        <taxon>Amborella</taxon>
    </lineage>
</organism>
<dbReference type="GO" id="GO:0015031">
    <property type="term" value="P:protein transport"/>
    <property type="evidence" value="ECO:0007669"/>
    <property type="project" value="UniProtKB-KW"/>
</dbReference>
<evidence type="ECO:0000256" key="5">
    <source>
        <dbReference type="ARBA" id="ARBA00022824"/>
    </source>
</evidence>
<keyword evidence="13" id="KW-1185">Reference proteome</keyword>
<dbReference type="PROSITE" id="PS00951">
    <property type="entry name" value="ER_LUMEN_RECEPTOR_1"/>
    <property type="match status" value="1"/>
</dbReference>
<evidence type="ECO:0000256" key="10">
    <source>
        <dbReference type="ARBA" id="ARBA00023170"/>
    </source>
</evidence>
<keyword evidence="5 11" id="KW-0256">Endoplasmic reticulum</keyword>
<feature type="transmembrane region" description="Helical" evidence="11">
    <location>
        <begin position="96"/>
        <end position="115"/>
    </location>
</feature>
<comment type="similarity">
    <text evidence="2 11">Belongs to the ERD2 family.</text>
</comment>
<comment type="caution">
    <text evidence="11">Lacks conserved residue(s) required for the propagation of feature annotation.</text>
</comment>
<keyword evidence="3 11" id="KW-0813">Transport</keyword>
<dbReference type="Gramene" id="ERN15584">
    <property type="protein sequence ID" value="ERN15584"/>
    <property type="gene ID" value="AMTR_s00048p00151300"/>
</dbReference>
<dbReference type="GO" id="GO:0005789">
    <property type="term" value="C:endoplasmic reticulum membrane"/>
    <property type="evidence" value="ECO:0007669"/>
    <property type="project" value="UniProtKB-SubCell"/>
</dbReference>
<keyword evidence="6" id="KW-0931">ER-Golgi transport</keyword>
<accession>U5CZK1</accession>
<dbReference type="Pfam" id="PF00810">
    <property type="entry name" value="ER_lumen_recept"/>
    <property type="match status" value="1"/>
</dbReference>
<protein>
    <recommendedName>
        <fullName evidence="11">ER lumen protein-retaining receptor</fullName>
    </recommendedName>
</protein>
<evidence type="ECO:0000256" key="8">
    <source>
        <dbReference type="ARBA" id="ARBA00022989"/>
    </source>
</evidence>
<keyword evidence="10 11" id="KW-0675">Receptor</keyword>
<dbReference type="EMBL" id="KI392502">
    <property type="protein sequence ID" value="ERN15584.1"/>
    <property type="molecule type" value="Genomic_DNA"/>
</dbReference>
<feature type="transmembrane region" description="Helical" evidence="11">
    <location>
        <begin position="73"/>
        <end position="90"/>
    </location>
</feature>
<reference evidence="13" key="1">
    <citation type="journal article" date="2013" name="Science">
        <title>The Amborella genome and the evolution of flowering plants.</title>
        <authorList>
            <consortium name="Amborella Genome Project"/>
        </authorList>
    </citation>
    <scope>NUCLEOTIDE SEQUENCE [LARGE SCALE GENOMIC DNA]</scope>
</reference>
<keyword evidence="8 11" id="KW-1133">Transmembrane helix</keyword>
<dbReference type="Proteomes" id="UP000017836">
    <property type="component" value="Unassembled WGS sequence"/>
</dbReference>
<dbReference type="eggNOG" id="KOG3106">
    <property type="taxonomic scope" value="Eukaryota"/>
</dbReference>
<keyword evidence="7 11" id="KW-0653">Protein transport</keyword>
<keyword evidence="9 11" id="KW-0472">Membrane</keyword>
<comment type="subcellular location">
    <subcellularLocation>
        <location evidence="1 11">Endoplasmic reticulum membrane</location>
        <topology evidence="1 11">Multi-pass membrane protein</topology>
    </subcellularLocation>
</comment>
<evidence type="ECO:0000256" key="9">
    <source>
        <dbReference type="ARBA" id="ARBA00023136"/>
    </source>
</evidence>
<evidence type="ECO:0000313" key="13">
    <source>
        <dbReference type="Proteomes" id="UP000017836"/>
    </source>
</evidence>
<evidence type="ECO:0000256" key="3">
    <source>
        <dbReference type="ARBA" id="ARBA00022448"/>
    </source>
</evidence>
<dbReference type="GO" id="GO:0046923">
    <property type="term" value="F:ER retention sequence binding"/>
    <property type="evidence" value="ECO:0007669"/>
    <property type="project" value="InterPro"/>
</dbReference>
<keyword evidence="4 11" id="KW-0812">Transmembrane</keyword>
<feature type="transmembrane region" description="Helical" evidence="11">
    <location>
        <begin position="31"/>
        <end position="52"/>
    </location>
</feature>
<dbReference type="AlphaFoldDB" id="U5CZK1"/>
<dbReference type="HOGENOM" id="CLU_057784_0_2_1"/>
<gene>
    <name evidence="12" type="ORF">AMTR_s00048p00151300</name>
</gene>
<evidence type="ECO:0000256" key="6">
    <source>
        <dbReference type="ARBA" id="ARBA00022892"/>
    </source>
</evidence>
<evidence type="ECO:0000256" key="7">
    <source>
        <dbReference type="ARBA" id="ARBA00022927"/>
    </source>
</evidence>
<evidence type="ECO:0000256" key="1">
    <source>
        <dbReference type="ARBA" id="ARBA00004477"/>
    </source>
</evidence>
<dbReference type="GO" id="GO:0006621">
    <property type="term" value="P:protein retention in ER lumen"/>
    <property type="evidence" value="ECO:0007669"/>
    <property type="project" value="InterPro"/>
</dbReference>
<dbReference type="PRINTS" id="PR00660">
    <property type="entry name" value="ERLUMENR"/>
</dbReference>
<name>U5CZK1_AMBTC</name>
<dbReference type="PANTHER" id="PTHR10585">
    <property type="entry name" value="ER LUMEN PROTEIN RETAINING RECEPTOR"/>
    <property type="match status" value="1"/>
</dbReference>
<dbReference type="InterPro" id="IPR000133">
    <property type="entry name" value="ER_ret_rcpt"/>
</dbReference>
<dbReference type="GO" id="GO:0016192">
    <property type="term" value="P:vesicle-mediated transport"/>
    <property type="evidence" value="ECO:0007669"/>
    <property type="project" value="UniProtKB-KW"/>
</dbReference>
<dbReference type="PROSITE" id="PS00952">
    <property type="entry name" value="ER_LUMEN_RECEPTOR_2"/>
    <property type="match status" value="1"/>
</dbReference>